<comment type="caution">
    <text evidence="5">The sequence shown here is derived from an EMBL/GenBank/DDBJ whole genome shotgun (WGS) entry which is preliminary data.</text>
</comment>
<evidence type="ECO:0000313" key="7">
    <source>
        <dbReference type="Proteomes" id="UP001165568"/>
    </source>
</evidence>
<feature type="domain" description="HTH gntR-type" evidence="4">
    <location>
        <begin position="1"/>
        <end position="67"/>
    </location>
</feature>
<dbReference type="GO" id="GO:0003677">
    <property type="term" value="F:DNA binding"/>
    <property type="evidence" value="ECO:0007669"/>
    <property type="project" value="UniProtKB-KW"/>
</dbReference>
<evidence type="ECO:0000256" key="2">
    <source>
        <dbReference type="ARBA" id="ARBA00023125"/>
    </source>
</evidence>
<sequence length="230" mass="26541">MVTAICQAIVSLLDEGELRYNDRLPAERILSARFATTRITLREALGQLEAQGKIYRLERRGWFVSPPRLDYNPLNRSHFHAIVREQGRRPDTYVLDVNEIGAPAAVSRHLGLATGEQVYCIRRVRHIDGRAVLYVEHYLNPAFFPGILQEDLTQSLTELYLKRYGIRYGKVWFGMLPTIFPPSATLALKTSENSPALFITRINRNQHDQIIDCDLEYWRYDTLHISVEAQ</sequence>
<dbReference type="Pfam" id="PF00392">
    <property type="entry name" value="GntR"/>
    <property type="match status" value="1"/>
</dbReference>
<dbReference type="InterPro" id="IPR050679">
    <property type="entry name" value="Bact_HTH_transcr_reg"/>
</dbReference>
<dbReference type="PANTHER" id="PTHR44846">
    <property type="entry name" value="MANNOSYL-D-GLYCERATE TRANSPORT/METABOLISM SYSTEM REPRESSOR MNGR-RELATED"/>
    <property type="match status" value="1"/>
</dbReference>
<dbReference type="Proteomes" id="UP001165568">
    <property type="component" value="Unassembled WGS sequence"/>
</dbReference>
<keyword evidence="7" id="KW-1185">Reference proteome</keyword>
<dbReference type="InterPro" id="IPR011663">
    <property type="entry name" value="UTRA"/>
</dbReference>
<dbReference type="EMBL" id="JAMPJT010000001">
    <property type="protein sequence ID" value="MCV9877462.1"/>
    <property type="molecule type" value="Genomic_DNA"/>
</dbReference>
<dbReference type="InterPro" id="IPR000524">
    <property type="entry name" value="Tscrpt_reg_HTH_GntR"/>
</dbReference>
<evidence type="ECO:0000259" key="4">
    <source>
        <dbReference type="PROSITE" id="PS50949"/>
    </source>
</evidence>
<accession>A0AA42C0W9</accession>
<evidence type="ECO:0000313" key="8">
    <source>
        <dbReference type="Proteomes" id="UP001165569"/>
    </source>
</evidence>
<dbReference type="PANTHER" id="PTHR44846:SF7">
    <property type="entry name" value="TRANSCRIPTIONAL REGULATOR OF 2-AMINOETHYLPHOSPHONATE DEGRADATION OPERONS-RELATED"/>
    <property type="match status" value="1"/>
</dbReference>
<dbReference type="CDD" id="cd07377">
    <property type="entry name" value="WHTH_GntR"/>
    <property type="match status" value="1"/>
</dbReference>
<dbReference type="SUPFAM" id="SSF64288">
    <property type="entry name" value="Chorismate lyase-like"/>
    <property type="match status" value="1"/>
</dbReference>
<dbReference type="SMART" id="SM00866">
    <property type="entry name" value="UTRA"/>
    <property type="match status" value="1"/>
</dbReference>
<evidence type="ECO:0000313" key="5">
    <source>
        <dbReference type="EMBL" id="MCV9877462.1"/>
    </source>
</evidence>
<reference evidence="5" key="1">
    <citation type="submission" date="2022-04" db="EMBL/GenBank/DDBJ databases">
        <title>Brenneria sp. isolated from walnut trees in Serbia.</title>
        <authorList>
            <person name="Gasic K."/>
            <person name="Zlatkovic N."/>
            <person name="Kuzmanovic N."/>
        </authorList>
    </citation>
    <scope>NUCLEOTIDE SEQUENCE</scope>
    <source>
        <strain evidence="6">KBI 423</strain>
        <strain evidence="5">KBI 447</strain>
    </source>
</reference>
<dbReference type="InterPro" id="IPR036388">
    <property type="entry name" value="WH-like_DNA-bd_sf"/>
</dbReference>
<dbReference type="PRINTS" id="PR00035">
    <property type="entry name" value="HTHGNTR"/>
</dbReference>
<keyword evidence="3" id="KW-0804">Transcription</keyword>
<name>A0AA42C0W9_9GAMM</name>
<evidence type="ECO:0000313" key="6">
    <source>
        <dbReference type="EMBL" id="MCV9880972.1"/>
    </source>
</evidence>
<dbReference type="Pfam" id="PF07702">
    <property type="entry name" value="UTRA"/>
    <property type="match status" value="1"/>
</dbReference>
<dbReference type="PROSITE" id="PS50949">
    <property type="entry name" value="HTH_GNTR"/>
    <property type="match status" value="1"/>
</dbReference>
<dbReference type="SMART" id="SM00345">
    <property type="entry name" value="HTH_GNTR"/>
    <property type="match status" value="1"/>
</dbReference>
<dbReference type="Gene3D" id="3.40.1410.10">
    <property type="entry name" value="Chorismate lyase-like"/>
    <property type="match status" value="1"/>
</dbReference>
<dbReference type="InterPro" id="IPR028978">
    <property type="entry name" value="Chorismate_lyase_/UTRA_dom_sf"/>
</dbReference>
<dbReference type="AlphaFoldDB" id="A0AA42C0W9"/>
<evidence type="ECO:0000256" key="3">
    <source>
        <dbReference type="ARBA" id="ARBA00023163"/>
    </source>
</evidence>
<dbReference type="EMBL" id="JAMPJU010000001">
    <property type="protein sequence ID" value="MCV9880972.1"/>
    <property type="molecule type" value="Genomic_DNA"/>
</dbReference>
<organism evidence="5 8">
    <name type="scientific">Brenneria izbisi</name>
    <dbReference type="NCBI Taxonomy" id="2939450"/>
    <lineage>
        <taxon>Bacteria</taxon>
        <taxon>Pseudomonadati</taxon>
        <taxon>Pseudomonadota</taxon>
        <taxon>Gammaproteobacteria</taxon>
        <taxon>Enterobacterales</taxon>
        <taxon>Pectobacteriaceae</taxon>
        <taxon>Brenneria</taxon>
    </lineage>
</organism>
<dbReference type="Gene3D" id="1.10.10.10">
    <property type="entry name" value="Winged helix-like DNA-binding domain superfamily/Winged helix DNA-binding domain"/>
    <property type="match status" value="1"/>
</dbReference>
<dbReference type="Proteomes" id="UP001165569">
    <property type="component" value="Unassembled WGS sequence"/>
</dbReference>
<dbReference type="InterPro" id="IPR036390">
    <property type="entry name" value="WH_DNA-bd_sf"/>
</dbReference>
<protein>
    <submittedName>
        <fullName evidence="5">UTRA domain-containing protein</fullName>
    </submittedName>
</protein>
<keyword evidence="1" id="KW-0805">Transcription regulation</keyword>
<evidence type="ECO:0000256" key="1">
    <source>
        <dbReference type="ARBA" id="ARBA00023015"/>
    </source>
</evidence>
<dbReference type="GO" id="GO:0003700">
    <property type="term" value="F:DNA-binding transcription factor activity"/>
    <property type="evidence" value="ECO:0007669"/>
    <property type="project" value="InterPro"/>
</dbReference>
<keyword evidence="2" id="KW-0238">DNA-binding</keyword>
<dbReference type="GO" id="GO:0045892">
    <property type="term" value="P:negative regulation of DNA-templated transcription"/>
    <property type="evidence" value="ECO:0007669"/>
    <property type="project" value="TreeGrafter"/>
</dbReference>
<dbReference type="SUPFAM" id="SSF46785">
    <property type="entry name" value="Winged helix' DNA-binding domain"/>
    <property type="match status" value="1"/>
</dbReference>
<proteinExistence type="predicted"/>
<gene>
    <name evidence="5" type="ORF">NC803_01155</name>
    <name evidence="6" type="ORF">NC856_01590</name>
</gene>